<dbReference type="PANTHER" id="PTHR33646:SF2">
    <property type="entry name" value="F20H23.8 PROTEIN"/>
    <property type="match status" value="1"/>
</dbReference>
<sequence>MDIEEWELLPEEGFLEIHGGDDDGGKKIHPKGNTVFHMNYFICPSNIVESIPNNQLPPLSIHVLEQRIPDKPPDHEPVEIIKKITPPAPDPVSHVFFKKMKETEFVDIKVDSPRSGNANRGFIPPIEGAAVFGYEEKGAQNAEVEIKEEDIEESNKGGSNIWKWSLTGIGAICSLGVTVCCIIVFRGSYRMSATHPQQNQKFHSQTHANERIKQGVNRASRLNEAVRAMRGAPIAKARITFGGHYDAPV</sequence>
<keyword evidence="1" id="KW-0472">Membrane</keyword>
<name>A0A2Z7C0D2_9LAMI</name>
<dbReference type="OrthoDB" id="766965at2759"/>
<proteinExistence type="predicted"/>
<keyword evidence="1" id="KW-1133">Transmembrane helix</keyword>
<dbReference type="Pfam" id="PF20705">
    <property type="entry name" value="DUF6821"/>
    <property type="match status" value="1"/>
</dbReference>
<protein>
    <recommendedName>
        <fullName evidence="2">DUF6821 domain-containing protein</fullName>
    </recommendedName>
</protein>
<feature type="domain" description="DUF6821" evidence="2">
    <location>
        <begin position="90"/>
        <end position="247"/>
    </location>
</feature>
<keyword evidence="1" id="KW-0812">Transmembrane</keyword>
<evidence type="ECO:0000259" key="2">
    <source>
        <dbReference type="Pfam" id="PF20705"/>
    </source>
</evidence>
<feature type="transmembrane region" description="Helical" evidence="1">
    <location>
        <begin position="161"/>
        <end position="185"/>
    </location>
</feature>
<gene>
    <name evidence="3" type="ORF">F511_12182</name>
</gene>
<evidence type="ECO:0000256" key="1">
    <source>
        <dbReference type="SAM" id="Phobius"/>
    </source>
</evidence>
<dbReference type="PANTHER" id="PTHR33646">
    <property type="entry name" value="GB|AAF00631.1"/>
    <property type="match status" value="1"/>
</dbReference>
<keyword evidence="4" id="KW-1185">Reference proteome</keyword>
<dbReference type="Proteomes" id="UP000250235">
    <property type="component" value="Unassembled WGS sequence"/>
</dbReference>
<dbReference type="AlphaFoldDB" id="A0A2Z7C0D2"/>
<reference evidence="3 4" key="1">
    <citation type="journal article" date="2015" name="Proc. Natl. Acad. Sci. U.S.A.">
        <title>The resurrection genome of Boea hygrometrica: A blueprint for survival of dehydration.</title>
        <authorList>
            <person name="Xiao L."/>
            <person name="Yang G."/>
            <person name="Zhang L."/>
            <person name="Yang X."/>
            <person name="Zhao S."/>
            <person name="Ji Z."/>
            <person name="Zhou Q."/>
            <person name="Hu M."/>
            <person name="Wang Y."/>
            <person name="Chen M."/>
            <person name="Xu Y."/>
            <person name="Jin H."/>
            <person name="Xiao X."/>
            <person name="Hu G."/>
            <person name="Bao F."/>
            <person name="Hu Y."/>
            <person name="Wan P."/>
            <person name="Li L."/>
            <person name="Deng X."/>
            <person name="Kuang T."/>
            <person name="Xiang C."/>
            <person name="Zhu J.K."/>
            <person name="Oliver M.J."/>
            <person name="He Y."/>
        </authorList>
    </citation>
    <scope>NUCLEOTIDE SEQUENCE [LARGE SCALE GENOMIC DNA]</scope>
    <source>
        <strain evidence="4">cv. XS01</strain>
    </source>
</reference>
<evidence type="ECO:0000313" key="4">
    <source>
        <dbReference type="Proteomes" id="UP000250235"/>
    </source>
</evidence>
<dbReference type="InterPro" id="IPR045883">
    <property type="entry name" value="At4g13530-like"/>
</dbReference>
<organism evidence="3 4">
    <name type="scientific">Dorcoceras hygrometricum</name>
    <dbReference type="NCBI Taxonomy" id="472368"/>
    <lineage>
        <taxon>Eukaryota</taxon>
        <taxon>Viridiplantae</taxon>
        <taxon>Streptophyta</taxon>
        <taxon>Embryophyta</taxon>
        <taxon>Tracheophyta</taxon>
        <taxon>Spermatophyta</taxon>
        <taxon>Magnoliopsida</taxon>
        <taxon>eudicotyledons</taxon>
        <taxon>Gunneridae</taxon>
        <taxon>Pentapetalae</taxon>
        <taxon>asterids</taxon>
        <taxon>lamiids</taxon>
        <taxon>Lamiales</taxon>
        <taxon>Gesneriaceae</taxon>
        <taxon>Didymocarpoideae</taxon>
        <taxon>Trichosporeae</taxon>
        <taxon>Loxocarpinae</taxon>
        <taxon>Dorcoceras</taxon>
    </lineage>
</organism>
<dbReference type="EMBL" id="KV002472">
    <property type="protein sequence ID" value="KZV37900.1"/>
    <property type="molecule type" value="Genomic_DNA"/>
</dbReference>
<accession>A0A2Z7C0D2</accession>
<evidence type="ECO:0000313" key="3">
    <source>
        <dbReference type="EMBL" id="KZV37900.1"/>
    </source>
</evidence>
<dbReference type="InterPro" id="IPR049224">
    <property type="entry name" value="DUF6821"/>
</dbReference>